<gene>
    <name evidence="2" type="ORF">PRG01_0040200</name>
</gene>
<dbReference type="InterPro" id="IPR006373">
    <property type="entry name" value="VSA_Rifin"/>
</dbReference>
<feature type="transmembrane region" description="Helical" evidence="1">
    <location>
        <begin position="333"/>
        <end position="354"/>
    </location>
</feature>
<dbReference type="AlphaFoldDB" id="A0A2P9DT69"/>
<dbReference type="Proteomes" id="UP000240500">
    <property type="component" value="Unassembled WGS sequence"/>
</dbReference>
<organism evidence="2 3">
    <name type="scientific">Plasmodium reichenowi</name>
    <dbReference type="NCBI Taxonomy" id="5854"/>
    <lineage>
        <taxon>Eukaryota</taxon>
        <taxon>Sar</taxon>
        <taxon>Alveolata</taxon>
        <taxon>Apicomplexa</taxon>
        <taxon>Aconoidasida</taxon>
        <taxon>Haemosporida</taxon>
        <taxon>Plasmodiidae</taxon>
        <taxon>Plasmodium</taxon>
        <taxon>Plasmodium (Laverania)</taxon>
    </lineage>
</organism>
<keyword evidence="1" id="KW-0472">Membrane</keyword>
<accession>A0A2P9DT69</accession>
<sequence length="374" mass="41475">MKVHYINILLFALPLNILEHNQRNLKSTTSHTYTNRSLCECELYAPANYDNDTEMKEVMDNFSKQTQQRFEEYDERMKTTRQKCKDKCDKEIQKIILKDKLEKELMEKFATLHTDIQSDAIPTCVCEKSIADKVEKECLKCAQNLGGIVAPSSGVLAGIAEGALYAWKPTALDAAIKAAIAKGAADISAAAKAAGIKAGKDLVIGGLKYLNIDKLVPEICEQISNASHYNELMNFAEIIRTKRAVMCGAQGNILDQDMCRQIGINLRTFKADGRTPDLPDAEGVQKTLTNILDKAETTAKGAAEAAKETATTGITEQETVLFEAGFNSSISSINAAIIAIVVIILVMVIIYKILRYRRKKKMKKKLQYVKLLEE</sequence>
<dbReference type="NCBIfam" id="TIGR01477">
    <property type="entry name" value="RIFIN"/>
    <property type="match status" value="1"/>
</dbReference>
<keyword evidence="1" id="KW-0812">Transmembrane</keyword>
<dbReference type="Pfam" id="PF02009">
    <property type="entry name" value="RIFIN"/>
    <property type="match status" value="1"/>
</dbReference>
<dbReference type="EMBL" id="OFAE01000030">
    <property type="protein sequence ID" value="SOV84192.1"/>
    <property type="molecule type" value="Genomic_DNA"/>
</dbReference>
<protein>
    <submittedName>
        <fullName evidence="2">Rifin PIR protein, putative</fullName>
    </submittedName>
</protein>
<evidence type="ECO:0000313" key="3">
    <source>
        <dbReference type="Proteomes" id="UP000240500"/>
    </source>
</evidence>
<evidence type="ECO:0000313" key="2">
    <source>
        <dbReference type="EMBL" id="SOV84192.1"/>
    </source>
</evidence>
<dbReference type="VEuPathDB" id="PlasmoDB:PRG01_0040200"/>
<proteinExistence type="predicted"/>
<evidence type="ECO:0000256" key="1">
    <source>
        <dbReference type="SAM" id="Phobius"/>
    </source>
</evidence>
<name>A0A2P9DT69_PLARE</name>
<keyword evidence="1" id="KW-1133">Transmembrane helix</keyword>
<dbReference type="VEuPathDB" id="PlasmoDB:PRCDC_0031900"/>
<reference evidence="2 3" key="1">
    <citation type="submission" date="2016-09" db="EMBL/GenBank/DDBJ databases">
        <authorList>
            <consortium name="Pathogen Informatics"/>
        </authorList>
    </citation>
    <scope>NUCLEOTIDE SEQUENCE [LARGE SCALE GENOMIC DNA]</scope>
</reference>